<evidence type="ECO:0000313" key="2">
    <source>
        <dbReference type="Proteomes" id="UP000070960"/>
    </source>
</evidence>
<gene>
    <name evidence="1" type="ORF">ERS132442_01529</name>
</gene>
<name>A0A0Z8L962_STRSU</name>
<reference evidence="1 2" key="1">
    <citation type="submission" date="2016-02" db="EMBL/GenBank/DDBJ databases">
        <authorList>
            <consortium name="Pathogen Informatics"/>
        </authorList>
    </citation>
    <scope>NUCLEOTIDE SEQUENCE [LARGE SCALE GENOMIC DNA]</scope>
    <source>
        <strain evidence="1 2">LSS80</strain>
    </source>
</reference>
<dbReference type="Proteomes" id="UP000070960">
    <property type="component" value="Unassembled WGS sequence"/>
</dbReference>
<sequence length="287" mass="34777">MENKKIIKWLNYCDSQNIKPWLWDFKNCYSDDLSTNNLYNILKYKSYELDSPTKFCVTGKSGEDADCDKEAFYLYNILGWQNTTEDIIRGETMNSFITTFNEAIKDSSDYYTIANRLGKKPRDRHIPYSTLYQNQNYLKFDIIQKNIKEFELFAKLTHTIGNFTVLPHWMNTGRYKFSNDYWDITMLSLQEWLTNLSPEAWINFIEMYYLHPYVNTEYQVELFWDNHNDVILPKRHDFPIFLKKVNERIEERGKYIIKQVCDKLNQKDYHFYKEIENMDKIKFSNEF</sequence>
<dbReference type="RefSeq" id="WP_044763685.1">
    <property type="nucleotide sequence ID" value="NZ_CECW01000003.1"/>
</dbReference>
<dbReference type="AlphaFoldDB" id="A0A0Z8L962"/>
<accession>A0A0Z8L962</accession>
<protein>
    <submittedName>
        <fullName evidence="1">Uncharacterized protein</fullName>
    </submittedName>
</protein>
<dbReference type="EMBL" id="FIIE01000013">
    <property type="protein sequence ID" value="CYV86293.1"/>
    <property type="molecule type" value="Genomic_DNA"/>
</dbReference>
<evidence type="ECO:0000313" key="1">
    <source>
        <dbReference type="EMBL" id="CYV86293.1"/>
    </source>
</evidence>
<organism evidence="1 2">
    <name type="scientific">Streptococcus suis</name>
    <dbReference type="NCBI Taxonomy" id="1307"/>
    <lineage>
        <taxon>Bacteria</taxon>
        <taxon>Bacillati</taxon>
        <taxon>Bacillota</taxon>
        <taxon>Bacilli</taxon>
        <taxon>Lactobacillales</taxon>
        <taxon>Streptococcaceae</taxon>
        <taxon>Streptococcus</taxon>
    </lineage>
</organism>
<proteinExistence type="predicted"/>